<proteinExistence type="predicted"/>
<sequence>MKNLTGAWGKKKRRRRTETTTTPPSNPTEAPDRNAPIQLSEADLIKKSCEFREFSSPDFAPGVIVREGLDNSEDLVAYGVPDNLQEELWKEEIARLAAAVRDLDTPIHFAGSEEFKLDSKEAHESLAGLADKVLIALYIIINDAQGVLLRHFPDLVEEIHVFKQGREILERFVANNSQDDDDDDDGDRGAKTRDTRLDALNINHADYFEFVNYVTATIARMFCKAASGKMWHDTILVKFAKMAAKMKVVSGGLREHAITSLQNTPATKPAPNIGYGGAGGRTADHGQSGPGRNMLENLEGMMGMMGLKGSQPSFVGPNTAHRALTRLYFMQEAMAQYPIFKIYQYVLVTLRGTNTLRTALSTSYEMSAMLYKTGYGDFPVFLFQDIDGEFLGSSSDENINVSHASFQVANMAANGVESRHQASQNNKSKTVSKAKGTNLPPPPDIQTSVGTTVTWLYTEHADPGSSDSELKQMRLNTMSDVITVMVPMTLASPTVVTMVTKFIGVLAFAEGNLNHGETTVLYRPTEFKASFCLTTDEYRKTWGDHPDRGLVSQLSASLVARDSLLSWHPGKQTLRRVRTIGMELPTPGANLQERERERERELREEQEHIQHSLKQFEHASKRMEEWIFEENGVRVRCDWYVGTVSAVAAVLVFSGIAAGITIGERLPGVDPFNITTFSWVLAAFLILIAKSFRVASWTWWDFLHRQVLCRSVSELSSVTGIDDQLILARLLQQESGTPLQTRGPFNTVFSRKASGGDGFSIDQPLSIRTMLLSGLIMIQVRAIYHGKFLVCLDLRRGTEFNVVLQTKEEVVDEEECIVSDRLVDEHSLGTEHRIILKKAKASWSRVVGVYGRNDAWFI</sequence>
<dbReference type="Proteomes" id="UP001065298">
    <property type="component" value="Chromosome 6"/>
</dbReference>
<accession>A0ACC0QTX5</accession>
<name>A0ACC0QTX5_9HYPO</name>
<gene>
    <name evidence="1" type="ORF">NCS57_00837900</name>
</gene>
<organism evidence="1 2">
    <name type="scientific">Fusarium keratoplasticum</name>
    <dbReference type="NCBI Taxonomy" id="1328300"/>
    <lineage>
        <taxon>Eukaryota</taxon>
        <taxon>Fungi</taxon>
        <taxon>Dikarya</taxon>
        <taxon>Ascomycota</taxon>
        <taxon>Pezizomycotina</taxon>
        <taxon>Sordariomycetes</taxon>
        <taxon>Hypocreomycetidae</taxon>
        <taxon>Hypocreales</taxon>
        <taxon>Nectriaceae</taxon>
        <taxon>Fusarium</taxon>
        <taxon>Fusarium solani species complex</taxon>
    </lineage>
</organism>
<protein>
    <submittedName>
        <fullName evidence="1">Uncharacterized protein</fullName>
    </submittedName>
</protein>
<dbReference type="EMBL" id="CM046508">
    <property type="protein sequence ID" value="KAI8666139.1"/>
    <property type="molecule type" value="Genomic_DNA"/>
</dbReference>
<evidence type="ECO:0000313" key="2">
    <source>
        <dbReference type="Proteomes" id="UP001065298"/>
    </source>
</evidence>
<reference evidence="1" key="1">
    <citation type="submission" date="2022-06" db="EMBL/GenBank/DDBJ databases">
        <title>Fusarium solani species complex genomes reveal bases of compartmentalisation and animal pathogenesis.</title>
        <authorList>
            <person name="Tsai I.J."/>
        </authorList>
    </citation>
    <scope>NUCLEOTIDE SEQUENCE</scope>
    <source>
        <strain evidence="1">Fu6.1</strain>
    </source>
</reference>
<comment type="caution">
    <text evidence="1">The sequence shown here is derived from an EMBL/GenBank/DDBJ whole genome shotgun (WGS) entry which is preliminary data.</text>
</comment>
<keyword evidence="2" id="KW-1185">Reference proteome</keyword>
<evidence type="ECO:0000313" key="1">
    <source>
        <dbReference type="EMBL" id="KAI8666139.1"/>
    </source>
</evidence>